<organism evidence="1 2">
    <name type="scientific">Coniosporium uncinatum</name>
    <dbReference type="NCBI Taxonomy" id="93489"/>
    <lineage>
        <taxon>Eukaryota</taxon>
        <taxon>Fungi</taxon>
        <taxon>Dikarya</taxon>
        <taxon>Ascomycota</taxon>
        <taxon>Pezizomycotina</taxon>
        <taxon>Dothideomycetes</taxon>
        <taxon>Dothideomycetes incertae sedis</taxon>
        <taxon>Coniosporium</taxon>
    </lineage>
</organism>
<evidence type="ECO:0000313" key="1">
    <source>
        <dbReference type="EMBL" id="KAK3066838.1"/>
    </source>
</evidence>
<dbReference type="EMBL" id="JAWDJW010005705">
    <property type="protein sequence ID" value="KAK3066838.1"/>
    <property type="molecule type" value="Genomic_DNA"/>
</dbReference>
<feature type="non-terminal residue" evidence="1">
    <location>
        <position position="207"/>
    </location>
</feature>
<accession>A0ACC3DEN3</accession>
<evidence type="ECO:0000313" key="2">
    <source>
        <dbReference type="Proteomes" id="UP001186974"/>
    </source>
</evidence>
<sequence>MVAESATALLISVHDGAIIRLHKDSDDRWDKTYYREGGWKKTIRGFVPFQSHQTELFNGMELELSSAIDMAPSPDGQHIWSVGMNHTLRSRTKGEDYGGAELDLVAGHVRNLHTATQPRIPPTQSQLLQILNVQGSYDSDRYGYHVVTFSPAHHRFKFWAVRDAADSTRGIRDVHDDISFVPPIDELMDISVWTLDGFHVKANDWFD</sequence>
<dbReference type="Proteomes" id="UP001186974">
    <property type="component" value="Unassembled WGS sequence"/>
</dbReference>
<proteinExistence type="predicted"/>
<comment type="caution">
    <text evidence="1">The sequence shown here is derived from an EMBL/GenBank/DDBJ whole genome shotgun (WGS) entry which is preliminary data.</text>
</comment>
<gene>
    <name evidence="1" type="ORF">LTS18_001468</name>
</gene>
<protein>
    <submittedName>
        <fullName evidence="1">Uncharacterized protein</fullName>
    </submittedName>
</protein>
<keyword evidence="2" id="KW-1185">Reference proteome</keyword>
<name>A0ACC3DEN3_9PEZI</name>
<reference evidence="1" key="1">
    <citation type="submission" date="2024-09" db="EMBL/GenBank/DDBJ databases">
        <title>Black Yeasts Isolated from many extreme environments.</title>
        <authorList>
            <person name="Coleine C."/>
            <person name="Stajich J.E."/>
            <person name="Selbmann L."/>
        </authorList>
    </citation>
    <scope>NUCLEOTIDE SEQUENCE</scope>
    <source>
        <strain evidence="1">CCFEE 5737</strain>
    </source>
</reference>